<dbReference type="PRINTS" id="PR00463">
    <property type="entry name" value="EP450I"/>
</dbReference>
<dbReference type="Gene3D" id="1.10.630.10">
    <property type="entry name" value="Cytochrome P450"/>
    <property type="match status" value="1"/>
</dbReference>
<dbReference type="GO" id="GO:0008203">
    <property type="term" value="P:cholesterol metabolic process"/>
    <property type="evidence" value="ECO:0007669"/>
    <property type="project" value="TreeGrafter"/>
</dbReference>
<evidence type="ECO:0000256" key="9">
    <source>
        <dbReference type="RuleBase" id="RU000461"/>
    </source>
</evidence>
<dbReference type="GO" id="GO:0020037">
    <property type="term" value="F:heme binding"/>
    <property type="evidence" value="ECO:0007669"/>
    <property type="project" value="InterPro"/>
</dbReference>
<dbReference type="GO" id="GO:0006704">
    <property type="term" value="P:glucocorticoid biosynthetic process"/>
    <property type="evidence" value="ECO:0007669"/>
    <property type="project" value="TreeGrafter"/>
</dbReference>
<evidence type="ECO:0000256" key="6">
    <source>
        <dbReference type="ARBA" id="ARBA00023004"/>
    </source>
</evidence>
<feature type="non-terminal residue" evidence="10">
    <location>
        <position position="1"/>
    </location>
</feature>
<dbReference type="GO" id="GO:0005743">
    <property type="term" value="C:mitochondrial inner membrane"/>
    <property type="evidence" value="ECO:0007669"/>
    <property type="project" value="TreeGrafter"/>
</dbReference>
<dbReference type="PRINTS" id="PR00385">
    <property type="entry name" value="P450"/>
</dbReference>
<name>Q4RTK7_TETNG</name>
<dbReference type="PROSITE" id="PS00086">
    <property type="entry name" value="CYTOCHROME_P450"/>
    <property type="match status" value="1"/>
</dbReference>
<dbReference type="KEGG" id="tng:GSTEN00029207G001"/>
<comment type="caution">
    <text evidence="10">The sequence shown here is derived from an EMBL/GenBank/DDBJ whole genome shotgun (WGS) entry which is preliminary data.</text>
</comment>
<feature type="non-terminal residue" evidence="10">
    <location>
        <position position="496"/>
    </location>
</feature>
<protein>
    <submittedName>
        <fullName evidence="10">(spotted green pufferfish) hypothetical protein</fullName>
    </submittedName>
</protein>
<dbReference type="Pfam" id="PF00067">
    <property type="entry name" value="p450"/>
    <property type="match status" value="3"/>
</dbReference>
<evidence type="ECO:0000256" key="4">
    <source>
        <dbReference type="ARBA" id="ARBA00022723"/>
    </source>
</evidence>
<dbReference type="OrthoDB" id="3945418at2759"/>
<keyword evidence="6 8" id="KW-0408">Iron</keyword>
<evidence type="ECO:0000313" key="10">
    <source>
        <dbReference type="EMBL" id="CAG08275.1"/>
    </source>
</evidence>
<organism evidence="10">
    <name type="scientific">Tetraodon nigroviridis</name>
    <name type="common">Spotted green pufferfish</name>
    <name type="synonym">Chelonodon nigroviridis</name>
    <dbReference type="NCBI Taxonomy" id="99883"/>
    <lineage>
        <taxon>Eukaryota</taxon>
        <taxon>Metazoa</taxon>
        <taxon>Chordata</taxon>
        <taxon>Craniata</taxon>
        <taxon>Vertebrata</taxon>
        <taxon>Euteleostomi</taxon>
        <taxon>Actinopterygii</taxon>
        <taxon>Neopterygii</taxon>
        <taxon>Teleostei</taxon>
        <taxon>Neoteleostei</taxon>
        <taxon>Acanthomorphata</taxon>
        <taxon>Eupercaria</taxon>
        <taxon>Tetraodontiformes</taxon>
        <taxon>Tetradontoidea</taxon>
        <taxon>Tetraodontidae</taxon>
        <taxon>Tetraodon</taxon>
    </lineage>
</organism>
<feature type="binding site" description="axial binding residue" evidence="8">
    <location>
        <position position="443"/>
    </location>
    <ligand>
        <name>heme</name>
        <dbReference type="ChEBI" id="CHEBI:30413"/>
    </ligand>
    <ligandPart>
        <name>Fe</name>
        <dbReference type="ChEBI" id="CHEBI:18248"/>
    </ligandPart>
</feature>
<dbReference type="GO" id="GO:0016705">
    <property type="term" value="F:oxidoreductase activity, acting on paired donors, with incorporation or reduction of molecular oxygen"/>
    <property type="evidence" value="ECO:0007669"/>
    <property type="project" value="InterPro"/>
</dbReference>
<dbReference type="AlphaFoldDB" id="Q4RTK7"/>
<evidence type="ECO:0000256" key="7">
    <source>
        <dbReference type="ARBA" id="ARBA00023033"/>
    </source>
</evidence>
<dbReference type="SUPFAM" id="SSF48264">
    <property type="entry name" value="Cytochrome P450"/>
    <property type="match status" value="1"/>
</dbReference>
<accession>Q4RTK7</accession>
<keyword evidence="4 8" id="KW-0479">Metal-binding</keyword>
<evidence type="ECO:0000256" key="8">
    <source>
        <dbReference type="PIRSR" id="PIRSR602401-1"/>
    </source>
</evidence>
<dbReference type="InterPro" id="IPR050479">
    <property type="entry name" value="CYP11_CYP27_families"/>
</dbReference>
<comment type="similarity">
    <text evidence="2 9">Belongs to the cytochrome P450 family.</text>
</comment>
<evidence type="ECO:0000256" key="5">
    <source>
        <dbReference type="ARBA" id="ARBA00023002"/>
    </source>
</evidence>
<dbReference type="GO" id="GO:0004497">
    <property type="term" value="F:monooxygenase activity"/>
    <property type="evidence" value="ECO:0007669"/>
    <property type="project" value="UniProtKB-KW"/>
</dbReference>
<dbReference type="GO" id="GO:0034650">
    <property type="term" value="P:cortisol metabolic process"/>
    <property type="evidence" value="ECO:0007669"/>
    <property type="project" value="TreeGrafter"/>
</dbReference>
<dbReference type="InterPro" id="IPR017972">
    <property type="entry name" value="Cyt_P450_CS"/>
</dbReference>
<dbReference type="InterPro" id="IPR001128">
    <property type="entry name" value="Cyt_P450"/>
</dbReference>
<dbReference type="PANTHER" id="PTHR24279:SF123">
    <property type="entry name" value="CYTOCHROME P450 FAMILY 27 SUBFAMILY A MEMBER 1"/>
    <property type="match status" value="1"/>
</dbReference>
<keyword evidence="5 9" id="KW-0560">Oxidoreductase</keyword>
<dbReference type="InterPro" id="IPR002401">
    <property type="entry name" value="Cyt_P450_E_grp-I"/>
</dbReference>
<dbReference type="GO" id="GO:0006700">
    <property type="term" value="P:C21-steroid hormone biosynthetic process"/>
    <property type="evidence" value="ECO:0007669"/>
    <property type="project" value="TreeGrafter"/>
</dbReference>
<gene>
    <name evidence="10" type="ORF">GSTENG00029207001</name>
</gene>
<keyword evidence="7 9" id="KW-0503">Monooxygenase</keyword>
<dbReference type="InterPro" id="IPR036396">
    <property type="entry name" value="Cyt_P450_sf"/>
</dbReference>
<reference evidence="10" key="1">
    <citation type="journal article" date="2004" name="Nature">
        <title>Genome duplication in the teleost fish Tetraodon nigroviridis reveals the early vertebrate proto-karyotype.</title>
        <authorList>
            <person name="Jaillon O."/>
            <person name="Aury J.-M."/>
            <person name="Brunet F."/>
            <person name="Petit J.-L."/>
            <person name="Stange-Thomann N."/>
            <person name="Mauceli E."/>
            <person name="Bouneau L."/>
            <person name="Fischer C."/>
            <person name="Ozouf-Costaz C."/>
            <person name="Bernot A."/>
            <person name="Nicaud S."/>
            <person name="Jaffe D."/>
            <person name="Fisher S."/>
            <person name="Lutfalla G."/>
            <person name="Dossat C."/>
            <person name="Segurens B."/>
            <person name="Dasilva C."/>
            <person name="Salanoubat M."/>
            <person name="Levy M."/>
            <person name="Boudet N."/>
            <person name="Castellano S."/>
            <person name="Anthouard V."/>
            <person name="Jubin C."/>
            <person name="Castelli V."/>
            <person name="Katinka M."/>
            <person name="Vacherie B."/>
            <person name="Biemont C."/>
            <person name="Skalli Z."/>
            <person name="Cattolico L."/>
            <person name="Poulain J."/>
            <person name="De Berardinis V."/>
            <person name="Cruaud C."/>
            <person name="Duprat S."/>
            <person name="Brottier P."/>
            <person name="Coutanceau J.-P."/>
            <person name="Gouzy J."/>
            <person name="Parra G."/>
            <person name="Lardier G."/>
            <person name="Chapple C."/>
            <person name="McKernan K.J."/>
            <person name="McEwan P."/>
            <person name="Bosak S."/>
            <person name="Kellis M."/>
            <person name="Volff J.-N."/>
            <person name="Guigo R."/>
            <person name="Zody M.C."/>
            <person name="Mesirov J."/>
            <person name="Lindblad-Toh K."/>
            <person name="Birren B."/>
            <person name="Nusbaum C."/>
            <person name="Kahn D."/>
            <person name="Robinson-Rechavi M."/>
            <person name="Laudet V."/>
            <person name="Schachter V."/>
            <person name="Quetier F."/>
            <person name="Saurin W."/>
            <person name="Scarpelli C."/>
            <person name="Wincker P."/>
            <person name="Lander E.S."/>
            <person name="Weissenbach J."/>
            <person name="Roest Crollius H."/>
        </authorList>
    </citation>
    <scope>NUCLEOTIDE SEQUENCE [LARGE SCALE GENOMIC DNA]</scope>
</reference>
<sequence>QVEQRKIYGPLWKSKYGPLTVVNVASADLIEQVLRQEGRHPVRTDMPHWRRYRELRNQAHGPLTEMGAKWLRIRSILNPRMLKPKHVSSYASTINQVVTDFIQRVLWLGAQAGGGVMVHDVAGELYKFAFEGDTQGQMFTTVKVEAFVPELHPGQLSVCHLYPNAGICSVLFENRMGCLNEEVPEETQKFIFSVGEMFRLSPLVVLFPKYMWPYLPFWKQFVQAWDYLFKVAEELVHKKMEEIQNKVDLQQSVEGAYLTHLLLSEKMSVTEILGSITELLLAGVDTVRSREAETPSSEANGPVLLLQTSNTISWSLYQLAQNPDVQERLYQEVSAVCPGDQLPNSDHIAQMPYLKAVIRETLRLYPVVPGNARVTVDNEIMVGDYLFPKQTLFHLCHYCVSHDESVFLNSHAFQPERWLRGTEEKSKQHPFGSVPFGFGVRACLGRRVAELEMYLLLSRLIRRFEVRPDPAGTEVKPITRTLLCPAKPINLQFLDR</sequence>
<evidence type="ECO:0000256" key="2">
    <source>
        <dbReference type="ARBA" id="ARBA00010617"/>
    </source>
</evidence>
<dbReference type="GO" id="GO:0005506">
    <property type="term" value="F:iron ion binding"/>
    <property type="evidence" value="ECO:0007669"/>
    <property type="project" value="InterPro"/>
</dbReference>
<comment type="cofactor">
    <cofactor evidence="1 8">
        <name>heme</name>
        <dbReference type="ChEBI" id="CHEBI:30413"/>
    </cofactor>
</comment>
<dbReference type="PANTHER" id="PTHR24279">
    <property type="entry name" value="CYTOCHROME P450"/>
    <property type="match status" value="1"/>
</dbReference>
<dbReference type="EMBL" id="CAAE01014997">
    <property type="protein sequence ID" value="CAG08275.1"/>
    <property type="molecule type" value="Genomic_DNA"/>
</dbReference>
<proteinExistence type="inferred from homology"/>
<keyword evidence="3 8" id="KW-0349">Heme</keyword>
<dbReference type="GO" id="GO:0071375">
    <property type="term" value="P:cellular response to peptide hormone stimulus"/>
    <property type="evidence" value="ECO:0007669"/>
    <property type="project" value="TreeGrafter"/>
</dbReference>
<evidence type="ECO:0000256" key="1">
    <source>
        <dbReference type="ARBA" id="ARBA00001971"/>
    </source>
</evidence>
<evidence type="ECO:0000256" key="3">
    <source>
        <dbReference type="ARBA" id="ARBA00022617"/>
    </source>
</evidence>
<reference evidence="10" key="2">
    <citation type="submission" date="2004-02" db="EMBL/GenBank/DDBJ databases">
        <authorList>
            <consortium name="Genoscope"/>
            <consortium name="Whitehead Institute Centre for Genome Research"/>
        </authorList>
    </citation>
    <scope>NUCLEOTIDE SEQUENCE</scope>
</reference>